<dbReference type="KEGG" id="fes:HER31_05355"/>
<protein>
    <submittedName>
        <fullName evidence="1">Uncharacterized protein</fullName>
    </submittedName>
</protein>
<dbReference type="GO" id="GO:0005829">
    <property type="term" value="C:cytosol"/>
    <property type="evidence" value="ECO:0007669"/>
    <property type="project" value="TreeGrafter"/>
</dbReference>
<dbReference type="InterPro" id="IPR023404">
    <property type="entry name" value="rSAM_horseshoe"/>
</dbReference>
<accession>A0A6H1UBC4</accession>
<dbReference type="GO" id="GO:0051539">
    <property type="term" value="F:4 iron, 4 sulfur cluster binding"/>
    <property type="evidence" value="ECO:0007669"/>
    <property type="project" value="InterPro"/>
</dbReference>
<proteinExistence type="predicted"/>
<dbReference type="Gene3D" id="3.80.30.20">
    <property type="entry name" value="tm_1862 like domain"/>
    <property type="match status" value="1"/>
</dbReference>
<reference evidence="1 2" key="1">
    <citation type="submission" date="2020-04" db="EMBL/GenBank/DDBJ databases">
        <title>Ferrimonas sp. S7 isolated from sea water.</title>
        <authorList>
            <person name="Bae S.S."/>
            <person name="Baek K."/>
        </authorList>
    </citation>
    <scope>NUCLEOTIDE SEQUENCE [LARGE SCALE GENOMIC DNA]</scope>
    <source>
        <strain evidence="1 2">S7</strain>
    </source>
</reference>
<sequence length="268" mass="29973">MTLPSHIAQLPLADNHNHYFSIANLVEQATHLAQQGSVEIHLIDNNGSGYNDNQQHQQTALFSLCQQLAQLGVWIRLPLCLPSTELDELLPLLVTGQVLPYFELNYIHASPELLPQHHPSIDINTLDQLDYWREQCPDLVVVGHLSIGDDTPGQFELMQDWLAAAQLDRVEIATRGEATIANLRQGQLQQLQEPISASKNYNRVEDELLVLIDEIGEDGAIGRYFGQSYGLGKVIVGGEYDVNVGDFIWVAIEFADHENLYGVLLEDE</sequence>
<dbReference type="PANTHER" id="PTHR43837">
    <property type="entry name" value="RIBOSOMAL PROTEIN S12 METHYLTHIOTRANSFERASE RIMO"/>
    <property type="match status" value="1"/>
</dbReference>
<keyword evidence="2" id="KW-1185">Reference proteome</keyword>
<dbReference type="AlphaFoldDB" id="A0A6H1UBC4"/>
<evidence type="ECO:0000313" key="2">
    <source>
        <dbReference type="Proteomes" id="UP000501602"/>
    </source>
</evidence>
<dbReference type="GO" id="GO:0035599">
    <property type="term" value="F:aspartic acid methylthiotransferase activity"/>
    <property type="evidence" value="ECO:0007669"/>
    <property type="project" value="TreeGrafter"/>
</dbReference>
<organism evidence="1 2">
    <name type="scientific">Ferrimonas lipolytica</name>
    <dbReference type="NCBI Taxonomy" id="2724191"/>
    <lineage>
        <taxon>Bacteria</taxon>
        <taxon>Pseudomonadati</taxon>
        <taxon>Pseudomonadota</taxon>
        <taxon>Gammaproteobacteria</taxon>
        <taxon>Alteromonadales</taxon>
        <taxon>Ferrimonadaceae</taxon>
        <taxon>Ferrimonas</taxon>
    </lineage>
</organism>
<gene>
    <name evidence="1" type="ORF">HER31_05355</name>
</gene>
<dbReference type="Proteomes" id="UP000501602">
    <property type="component" value="Chromosome"/>
</dbReference>
<dbReference type="InterPro" id="IPR005840">
    <property type="entry name" value="Ribosomal_uS12_MeSTrfase_RimO"/>
</dbReference>
<dbReference type="RefSeq" id="WP_168659604.1">
    <property type="nucleotide sequence ID" value="NZ_CP051180.1"/>
</dbReference>
<dbReference type="EMBL" id="CP051180">
    <property type="protein sequence ID" value="QIZ76344.1"/>
    <property type="molecule type" value="Genomic_DNA"/>
</dbReference>
<name>A0A6H1UBC4_9GAMM</name>
<evidence type="ECO:0000313" key="1">
    <source>
        <dbReference type="EMBL" id="QIZ76344.1"/>
    </source>
</evidence>
<dbReference type="PANTHER" id="PTHR43837:SF1">
    <property type="entry name" value="RIBOSOMAL PROTEIN US12 METHYLTHIOTRANSFERASE RIMO"/>
    <property type="match status" value="1"/>
</dbReference>